<evidence type="ECO:0000256" key="3">
    <source>
        <dbReference type="ARBA" id="ARBA00022741"/>
    </source>
</evidence>
<accession>A0A542SQJ1</accession>
<keyword evidence="2" id="KW-0813">Transport</keyword>
<keyword evidence="7" id="KW-1185">Reference proteome</keyword>
<feature type="domain" description="ABC transporter" evidence="5">
    <location>
        <begin position="11"/>
        <end position="243"/>
    </location>
</feature>
<evidence type="ECO:0000313" key="6">
    <source>
        <dbReference type="EMBL" id="TQK76880.1"/>
    </source>
</evidence>
<dbReference type="PROSITE" id="PS50893">
    <property type="entry name" value="ABC_TRANSPORTER_2"/>
    <property type="match status" value="1"/>
</dbReference>
<dbReference type="Pfam" id="PF00005">
    <property type="entry name" value="ABC_tran"/>
    <property type="match status" value="1"/>
</dbReference>
<dbReference type="InterPro" id="IPR003439">
    <property type="entry name" value="ABC_transporter-like_ATP-bd"/>
</dbReference>
<evidence type="ECO:0000313" key="7">
    <source>
        <dbReference type="Proteomes" id="UP000316181"/>
    </source>
</evidence>
<dbReference type="InterPro" id="IPR027417">
    <property type="entry name" value="P-loop_NTPase"/>
</dbReference>
<dbReference type="CDD" id="cd03235">
    <property type="entry name" value="ABC_Metallic_Cations"/>
    <property type="match status" value="1"/>
</dbReference>
<keyword evidence="3" id="KW-0547">Nucleotide-binding</keyword>
<proteinExistence type="inferred from homology"/>
<dbReference type="GO" id="GO:0005524">
    <property type="term" value="F:ATP binding"/>
    <property type="evidence" value="ECO:0007669"/>
    <property type="project" value="UniProtKB-KW"/>
</dbReference>
<name>A0A542SQJ1_9MICO</name>
<reference evidence="6 7" key="1">
    <citation type="submission" date="2019-06" db="EMBL/GenBank/DDBJ databases">
        <title>Sequencing the genomes of 1000 actinobacteria strains.</title>
        <authorList>
            <person name="Klenk H.-P."/>
        </authorList>
    </citation>
    <scope>NUCLEOTIDE SEQUENCE [LARGE SCALE GENOMIC DNA]</scope>
    <source>
        <strain evidence="6 7">DSM 10596</strain>
    </source>
</reference>
<dbReference type="AlphaFoldDB" id="A0A542SQJ1"/>
<dbReference type="InterPro" id="IPR050153">
    <property type="entry name" value="Metal_Ion_Import_ABC"/>
</dbReference>
<gene>
    <name evidence="6" type="ORF">FB389_1580</name>
</gene>
<dbReference type="SUPFAM" id="SSF52540">
    <property type="entry name" value="P-loop containing nucleoside triphosphate hydrolases"/>
    <property type="match status" value="1"/>
</dbReference>
<dbReference type="PANTHER" id="PTHR42734:SF5">
    <property type="entry name" value="IRON TRANSPORT SYSTEM ATP-BINDING PROTEIN HI_0361-RELATED"/>
    <property type="match status" value="1"/>
</dbReference>
<protein>
    <submittedName>
        <fullName evidence="6">Manganese/iron transport system ATP-binding protein</fullName>
    </submittedName>
</protein>
<evidence type="ECO:0000256" key="2">
    <source>
        <dbReference type="ARBA" id="ARBA00022448"/>
    </source>
</evidence>
<dbReference type="Gene3D" id="3.40.50.300">
    <property type="entry name" value="P-loop containing nucleotide triphosphate hydrolases"/>
    <property type="match status" value="1"/>
</dbReference>
<keyword evidence="4 6" id="KW-0067">ATP-binding</keyword>
<dbReference type="Proteomes" id="UP000316181">
    <property type="component" value="Unassembled WGS sequence"/>
</dbReference>
<evidence type="ECO:0000256" key="4">
    <source>
        <dbReference type="ARBA" id="ARBA00022840"/>
    </source>
</evidence>
<dbReference type="RefSeq" id="WP_246043583.1">
    <property type="nucleotide sequence ID" value="NZ_BAAATB010000004.1"/>
</dbReference>
<dbReference type="PANTHER" id="PTHR42734">
    <property type="entry name" value="METAL TRANSPORT SYSTEM ATP-BINDING PROTEIN TM_0124-RELATED"/>
    <property type="match status" value="1"/>
</dbReference>
<dbReference type="SMART" id="SM00382">
    <property type="entry name" value="AAA"/>
    <property type="match status" value="1"/>
</dbReference>
<organism evidence="6 7">
    <name type="scientific">Rarobacter incanus</name>
    <dbReference type="NCBI Taxonomy" id="153494"/>
    <lineage>
        <taxon>Bacteria</taxon>
        <taxon>Bacillati</taxon>
        <taxon>Actinomycetota</taxon>
        <taxon>Actinomycetes</taxon>
        <taxon>Micrococcales</taxon>
        <taxon>Rarobacteraceae</taxon>
        <taxon>Rarobacter</taxon>
    </lineage>
</organism>
<dbReference type="EMBL" id="VFNV01000001">
    <property type="protein sequence ID" value="TQK76880.1"/>
    <property type="molecule type" value="Genomic_DNA"/>
</dbReference>
<comment type="similarity">
    <text evidence="1">Belongs to the ABC transporter superfamily.</text>
</comment>
<dbReference type="GO" id="GO:0016887">
    <property type="term" value="F:ATP hydrolysis activity"/>
    <property type="evidence" value="ECO:0007669"/>
    <property type="project" value="InterPro"/>
</dbReference>
<sequence>MTGTDGTAPSLDLADAAFSYGGPPALSGVTAHARAGDAIALIGPNGSGKSTLIKGLLGLVGCVSGTVRVLGESPRDARRRVGLMPQTEELDPEFPVTLRQVVMMGRYRQMGAMRWPSAADKEAVKQAIDRVGLSGHERRRFGELSGGQQQRGILARAIVSGPRILLLDEPFNGLDQTNRDALLKLVSELRAEGVTIVTSTHDLQLARDVCSHVMLLNKSMIAFGPIASTLTLDKIETTFHGLGVEIDEHTLTTPDHDHGRHG</sequence>
<evidence type="ECO:0000259" key="5">
    <source>
        <dbReference type="PROSITE" id="PS50893"/>
    </source>
</evidence>
<dbReference type="InterPro" id="IPR003593">
    <property type="entry name" value="AAA+_ATPase"/>
</dbReference>
<comment type="caution">
    <text evidence="6">The sequence shown here is derived from an EMBL/GenBank/DDBJ whole genome shotgun (WGS) entry which is preliminary data.</text>
</comment>
<evidence type="ECO:0000256" key="1">
    <source>
        <dbReference type="ARBA" id="ARBA00005417"/>
    </source>
</evidence>